<reference evidence="2" key="1">
    <citation type="journal article" date="2023" name="G3 (Bethesda)">
        <title>Genome assembly and association tests identify interacting loci associated with vigor, precocity, and sex in interspecific pistachio rootstocks.</title>
        <authorList>
            <person name="Palmer W."/>
            <person name="Jacygrad E."/>
            <person name="Sagayaradj S."/>
            <person name="Cavanaugh K."/>
            <person name="Han R."/>
            <person name="Bertier L."/>
            <person name="Beede B."/>
            <person name="Kafkas S."/>
            <person name="Golino D."/>
            <person name="Preece J."/>
            <person name="Michelmore R."/>
        </authorList>
    </citation>
    <scope>NUCLEOTIDE SEQUENCE [LARGE SCALE GENOMIC DNA]</scope>
</reference>
<accession>A0ACC0X1L6</accession>
<gene>
    <name evidence="1" type="ORF">Pint_29242</name>
</gene>
<dbReference type="EMBL" id="CM047750">
    <property type="protein sequence ID" value="KAJ0007184.1"/>
    <property type="molecule type" value="Genomic_DNA"/>
</dbReference>
<keyword evidence="2" id="KW-1185">Reference proteome</keyword>
<protein>
    <submittedName>
        <fullName evidence="1">Uncharacterized protein</fullName>
    </submittedName>
</protein>
<evidence type="ECO:0000313" key="2">
    <source>
        <dbReference type="Proteomes" id="UP001163603"/>
    </source>
</evidence>
<evidence type="ECO:0000313" key="1">
    <source>
        <dbReference type="EMBL" id="KAJ0007184.1"/>
    </source>
</evidence>
<organism evidence="1 2">
    <name type="scientific">Pistacia integerrima</name>
    <dbReference type="NCBI Taxonomy" id="434235"/>
    <lineage>
        <taxon>Eukaryota</taxon>
        <taxon>Viridiplantae</taxon>
        <taxon>Streptophyta</taxon>
        <taxon>Embryophyta</taxon>
        <taxon>Tracheophyta</taxon>
        <taxon>Spermatophyta</taxon>
        <taxon>Magnoliopsida</taxon>
        <taxon>eudicotyledons</taxon>
        <taxon>Gunneridae</taxon>
        <taxon>Pentapetalae</taxon>
        <taxon>rosids</taxon>
        <taxon>malvids</taxon>
        <taxon>Sapindales</taxon>
        <taxon>Anacardiaceae</taxon>
        <taxon>Pistacia</taxon>
    </lineage>
</organism>
<sequence>MSLNNISYSSELCELLHWLQIVIQKMLLFLIERQVQQVMNLLKNYYRAWLTAVPVPHCFRPPQSLAHNTMFCSQIDLPGMLSNGWNFEICATEQNDYFEAFKHGPIRKQEEDVLITCYSTFAVSCAPHLIIPSAYSDANYSSLGNRDCWEEIKPNGYSWKREALRKEVKAITWLFPRISLA</sequence>
<proteinExistence type="predicted"/>
<dbReference type="Proteomes" id="UP001163603">
    <property type="component" value="Chromosome 15"/>
</dbReference>
<name>A0ACC0X1L6_9ROSI</name>
<comment type="caution">
    <text evidence="1">The sequence shown here is derived from an EMBL/GenBank/DDBJ whole genome shotgun (WGS) entry which is preliminary data.</text>
</comment>